<dbReference type="GO" id="GO:0016020">
    <property type="term" value="C:membrane"/>
    <property type="evidence" value="ECO:0007669"/>
    <property type="project" value="TreeGrafter"/>
</dbReference>
<comment type="caution">
    <text evidence="3">The sequence shown here is derived from an EMBL/GenBank/DDBJ whole genome shotgun (WGS) entry which is preliminary data.</text>
</comment>
<keyword evidence="2" id="KW-1133">Transmembrane helix</keyword>
<dbReference type="EMBL" id="AUZY01008063">
    <property type="protein sequence ID" value="EQD47496.1"/>
    <property type="molecule type" value="Genomic_DNA"/>
</dbReference>
<organism evidence="3">
    <name type="scientific">mine drainage metagenome</name>
    <dbReference type="NCBI Taxonomy" id="410659"/>
    <lineage>
        <taxon>unclassified sequences</taxon>
        <taxon>metagenomes</taxon>
        <taxon>ecological metagenomes</taxon>
    </lineage>
</organism>
<reference evidence="3" key="1">
    <citation type="submission" date="2013-08" db="EMBL/GenBank/DDBJ databases">
        <authorList>
            <person name="Mendez C."/>
            <person name="Richter M."/>
            <person name="Ferrer M."/>
            <person name="Sanchez J."/>
        </authorList>
    </citation>
    <scope>NUCLEOTIDE SEQUENCE</scope>
</reference>
<dbReference type="GO" id="GO:0055070">
    <property type="term" value="P:copper ion homeostasis"/>
    <property type="evidence" value="ECO:0007669"/>
    <property type="project" value="TreeGrafter"/>
</dbReference>
<gene>
    <name evidence="3" type="ORF">B1B_12312</name>
</gene>
<accession>T0ZGX5</accession>
<dbReference type="AlphaFoldDB" id="T0ZGX5"/>
<reference evidence="3" key="2">
    <citation type="journal article" date="2014" name="ISME J.">
        <title>Microbial stratification in low pH oxic and suboxic macroscopic growths along an acid mine drainage.</title>
        <authorList>
            <person name="Mendez-Garcia C."/>
            <person name="Mesa V."/>
            <person name="Sprenger R.R."/>
            <person name="Richter M."/>
            <person name="Diez M.S."/>
            <person name="Solano J."/>
            <person name="Bargiela R."/>
            <person name="Golyshina O.V."/>
            <person name="Manteca A."/>
            <person name="Ramos J.L."/>
            <person name="Gallego J.R."/>
            <person name="Llorente I."/>
            <person name="Martins Dos Santos V.A."/>
            <person name="Jensen O.N."/>
            <person name="Pelaez A.I."/>
            <person name="Sanchez J."/>
            <person name="Ferrer M."/>
        </authorList>
    </citation>
    <scope>NUCLEOTIDE SEQUENCE</scope>
</reference>
<dbReference type="GO" id="GO:0005507">
    <property type="term" value="F:copper ion binding"/>
    <property type="evidence" value="ECO:0007669"/>
    <property type="project" value="TreeGrafter"/>
</dbReference>
<feature type="transmembrane region" description="Helical" evidence="2">
    <location>
        <begin position="12"/>
        <end position="34"/>
    </location>
</feature>
<feature type="transmembrane region" description="Helical" evidence="2">
    <location>
        <begin position="40"/>
        <end position="63"/>
    </location>
</feature>
<keyword evidence="2" id="KW-0472">Membrane</keyword>
<evidence type="ECO:0000256" key="2">
    <source>
        <dbReference type="SAM" id="Phobius"/>
    </source>
</evidence>
<dbReference type="GO" id="GO:0043682">
    <property type="term" value="F:P-type divalent copper transporter activity"/>
    <property type="evidence" value="ECO:0007669"/>
    <property type="project" value="TreeGrafter"/>
</dbReference>
<dbReference type="PANTHER" id="PTHR43520">
    <property type="entry name" value="ATP7, ISOFORM B"/>
    <property type="match status" value="1"/>
</dbReference>
<keyword evidence="1" id="KW-1278">Translocase</keyword>
<protein>
    <submittedName>
        <fullName evidence="3">Membrane protein</fullName>
    </submittedName>
</protein>
<dbReference type="PANTHER" id="PTHR43520:SF8">
    <property type="entry name" value="P-TYPE CU(+) TRANSPORTER"/>
    <property type="match status" value="1"/>
</dbReference>
<keyword evidence="2" id="KW-0812">Transmembrane</keyword>
<proteinExistence type="predicted"/>
<evidence type="ECO:0000256" key="1">
    <source>
        <dbReference type="ARBA" id="ARBA00022967"/>
    </source>
</evidence>
<sequence length="67" mass="6998">MDKVRGNLTWALGYNAVLLPIAAGALVPVFGLAVYNVLPITGALAMGISSTTVVLNSLSLRFLSLPR</sequence>
<evidence type="ECO:0000313" key="3">
    <source>
        <dbReference type="EMBL" id="EQD47496.1"/>
    </source>
</evidence>
<name>T0ZGX5_9ZZZZ</name>